<dbReference type="InterPro" id="IPR029063">
    <property type="entry name" value="SAM-dependent_MTases_sf"/>
</dbReference>
<sequence length="278" mass="30586">MYAQNHGSYPNELYGWILSYHAETGGKFNQILDVGCGPGNVTRDGAKSFDHATGLDTSEAMIRAAKSIGGKTKSGEQIKWCIGAAEECSTVTDIGLGQVDLLTVATAAHWFDMSKFWKEAAKIVKPAGTVAIWVTPHYYCHPATEGAAKIQQILDDFELKVLAPGELSGSRIAREWYDDLEQPWGKADFRKDQFQRVKWNFDGKPSGPAGADFFGRSQTLTLQQLGETIETASTIERWRETHAGTDDCVKKFIADLKQVGGDSIRFGSGLSLLLYKRV</sequence>
<accession>A0A6A6B7N6</accession>
<protein>
    <recommendedName>
        <fullName evidence="1">Methyltransferase type 11 domain-containing protein</fullName>
    </recommendedName>
</protein>
<dbReference type="InterPro" id="IPR051052">
    <property type="entry name" value="Diverse_substrate_MTase"/>
</dbReference>
<dbReference type="AlphaFoldDB" id="A0A6A6B7N6"/>
<dbReference type="SUPFAM" id="SSF53335">
    <property type="entry name" value="S-adenosyl-L-methionine-dependent methyltransferases"/>
    <property type="match status" value="1"/>
</dbReference>
<name>A0A6A6B7N6_9PEZI</name>
<dbReference type="CDD" id="cd02440">
    <property type="entry name" value="AdoMet_MTases"/>
    <property type="match status" value="1"/>
</dbReference>
<dbReference type="OrthoDB" id="10027013at2759"/>
<dbReference type="EMBL" id="ML995491">
    <property type="protein sequence ID" value="KAF2140080.1"/>
    <property type="molecule type" value="Genomic_DNA"/>
</dbReference>
<dbReference type="PANTHER" id="PTHR44942:SF10">
    <property type="entry name" value="METHYLTRANSFERASE TYPE 11 DOMAIN-CONTAINING PROTEIN"/>
    <property type="match status" value="1"/>
</dbReference>
<dbReference type="Proteomes" id="UP000799438">
    <property type="component" value="Unassembled WGS sequence"/>
</dbReference>
<organism evidence="2 3">
    <name type="scientific">Aplosporella prunicola CBS 121167</name>
    <dbReference type="NCBI Taxonomy" id="1176127"/>
    <lineage>
        <taxon>Eukaryota</taxon>
        <taxon>Fungi</taxon>
        <taxon>Dikarya</taxon>
        <taxon>Ascomycota</taxon>
        <taxon>Pezizomycotina</taxon>
        <taxon>Dothideomycetes</taxon>
        <taxon>Dothideomycetes incertae sedis</taxon>
        <taxon>Botryosphaeriales</taxon>
        <taxon>Aplosporellaceae</taxon>
        <taxon>Aplosporella</taxon>
    </lineage>
</organism>
<evidence type="ECO:0000313" key="3">
    <source>
        <dbReference type="Proteomes" id="UP000799438"/>
    </source>
</evidence>
<dbReference type="Gene3D" id="3.40.50.150">
    <property type="entry name" value="Vaccinia Virus protein VP39"/>
    <property type="match status" value="1"/>
</dbReference>
<dbReference type="PANTHER" id="PTHR44942">
    <property type="entry name" value="METHYLTRANSF_11 DOMAIN-CONTAINING PROTEIN"/>
    <property type="match status" value="1"/>
</dbReference>
<dbReference type="RefSeq" id="XP_033395793.1">
    <property type="nucleotide sequence ID" value="XM_033540832.1"/>
</dbReference>
<keyword evidence="3" id="KW-1185">Reference proteome</keyword>
<dbReference type="GO" id="GO:0008757">
    <property type="term" value="F:S-adenosylmethionine-dependent methyltransferase activity"/>
    <property type="evidence" value="ECO:0007669"/>
    <property type="project" value="InterPro"/>
</dbReference>
<dbReference type="InterPro" id="IPR013216">
    <property type="entry name" value="Methyltransf_11"/>
</dbReference>
<feature type="domain" description="Methyltransferase type 11" evidence="1">
    <location>
        <begin position="32"/>
        <end position="132"/>
    </location>
</feature>
<dbReference type="Pfam" id="PF08241">
    <property type="entry name" value="Methyltransf_11"/>
    <property type="match status" value="1"/>
</dbReference>
<dbReference type="GeneID" id="54298328"/>
<evidence type="ECO:0000313" key="2">
    <source>
        <dbReference type="EMBL" id="KAF2140080.1"/>
    </source>
</evidence>
<gene>
    <name evidence="2" type="ORF">K452DRAFT_289476</name>
</gene>
<proteinExistence type="predicted"/>
<evidence type="ECO:0000259" key="1">
    <source>
        <dbReference type="Pfam" id="PF08241"/>
    </source>
</evidence>
<reference evidence="2" key="1">
    <citation type="journal article" date="2020" name="Stud. Mycol.">
        <title>101 Dothideomycetes genomes: a test case for predicting lifestyles and emergence of pathogens.</title>
        <authorList>
            <person name="Haridas S."/>
            <person name="Albert R."/>
            <person name="Binder M."/>
            <person name="Bloem J."/>
            <person name="Labutti K."/>
            <person name="Salamov A."/>
            <person name="Andreopoulos B."/>
            <person name="Baker S."/>
            <person name="Barry K."/>
            <person name="Bills G."/>
            <person name="Bluhm B."/>
            <person name="Cannon C."/>
            <person name="Castanera R."/>
            <person name="Culley D."/>
            <person name="Daum C."/>
            <person name="Ezra D."/>
            <person name="Gonzalez J."/>
            <person name="Henrissat B."/>
            <person name="Kuo A."/>
            <person name="Liang C."/>
            <person name="Lipzen A."/>
            <person name="Lutzoni F."/>
            <person name="Magnuson J."/>
            <person name="Mondo S."/>
            <person name="Nolan M."/>
            <person name="Ohm R."/>
            <person name="Pangilinan J."/>
            <person name="Park H.-J."/>
            <person name="Ramirez L."/>
            <person name="Alfaro M."/>
            <person name="Sun H."/>
            <person name="Tritt A."/>
            <person name="Yoshinaga Y."/>
            <person name="Zwiers L.-H."/>
            <person name="Turgeon B."/>
            <person name="Goodwin S."/>
            <person name="Spatafora J."/>
            <person name="Crous P."/>
            <person name="Grigoriev I."/>
        </authorList>
    </citation>
    <scope>NUCLEOTIDE SEQUENCE</scope>
    <source>
        <strain evidence="2">CBS 121167</strain>
    </source>
</reference>